<comment type="function">
    <text evidence="5">Involved in transvection phenomena (= synapsis-dependent gene expression), where the synaptic pairing of chromosomes carrying genes with which zeste interacts influences the expression of these genes. Zeste binds to DNA and stimulates transcription from a nearby promoter.</text>
</comment>
<proteinExistence type="predicted"/>
<protein>
    <recommendedName>
        <fullName evidence="2">Regulatory protein zeste</fullName>
    </recommendedName>
</protein>
<sequence>MSGTKSAHISSEQKTHLISFMQENKELVEGKFTKNFTFKTAQNLWNRAAEELNSIPGARKDWKQWRKTWQDLKAKTKSKKADIIKQSKKTGGGPPPEDLDLGEEKIIQIIGNTVIEGQDVPESTIRFNWDGDSSSQLPAELLEPTEEQVEEKKKERILPEEKPQFSRKRKARPAERLDKSLKASEQLVKLTTEKNKMKEKYYEKKILLLERQVKAKEEIAESLKIIANRLRRNNGSLL</sequence>
<comment type="caution">
    <text evidence="8">The sequence shown here is derived from an EMBL/GenBank/DDBJ whole genome shotgun (WGS) entry which is preliminary data.</text>
</comment>
<organism evidence="8 9">
    <name type="scientific">Zophobas morio</name>
    <dbReference type="NCBI Taxonomy" id="2755281"/>
    <lineage>
        <taxon>Eukaryota</taxon>
        <taxon>Metazoa</taxon>
        <taxon>Ecdysozoa</taxon>
        <taxon>Arthropoda</taxon>
        <taxon>Hexapoda</taxon>
        <taxon>Insecta</taxon>
        <taxon>Pterygota</taxon>
        <taxon>Neoptera</taxon>
        <taxon>Endopterygota</taxon>
        <taxon>Coleoptera</taxon>
        <taxon>Polyphaga</taxon>
        <taxon>Cucujiformia</taxon>
        <taxon>Tenebrionidae</taxon>
        <taxon>Zophobas</taxon>
    </lineage>
</organism>
<evidence type="ECO:0000256" key="5">
    <source>
        <dbReference type="ARBA" id="ARBA00025466"/>
    </source>
</evidence>
<keyword evidence="3" id="KW-0805">Transcription regulation</keyword>
<keyword evidence="4" id="KW-0804">Transcription</keyword>
<evidence type="ECO:0000256" key="6">
    <source>
        <dbReference type="SAM" id="MobiDB-lite"/>
    </source>
</evidence>
<comment type="subunit">
    <text evidence="1">Self-associates forming complexes of several hundred monomers.</text>
</comment>
<evidence type="ECO:0000256" key="4">
    <source>
        <dbReference type="ARBA" id="ARBA00023163"/>
    </source>
</evidence>
<dbReference type="AlphaFoldDB" id="A0AA38LZP8"/>
<evidence type="ECO:0000256" key="1">
    <source>
        <dbReference type="ARBA" id="ARBA00011764"/>
    </source>
</evidence>
<feature type="region of interest" description="Disordered" evidence="6">
    <location>
        <begin position="139"/>
        <end position="178"/>
    </location>
</feature>
<keyword evidence="9" id="KW-1185">Reference proteome</keyword>
<feature type="region of interest" description="Disordered" evidence="6">
    <location>
        <begin position="76"/>
        <end position="100"/>
    </location>
</feature>
<name>A0AA38LZP8_9CUCU</name>
<feature type="compositionally biased region" description="Basic and acidic residues" evidence="6">
    <location>
        <begin position="76"/>
        <end position="85"/>
    </location>
</feature>
<dbReference type="GO" id="GO:0005634">
    <property type="term" value="C:nucleus"/>
    <property type="evidence" value="ECO:0007669"/>
    <property type="project" value="TreeGrafter"/>
</dbReference>
<evidence type="ECO:0000256" key="3">
    <source>
        <dbReference type="ARBA" id="ARBA00023015"/>
    </source>
</evidence>
<dbReference type="PANTHER" id="PTHR23098">
    <property type="entry name" value="AGAP001331-PA-RELATED"/>
    <property type="match status" value="1"/>
</dbReference>
<gene>
    <name evidence="8" type="ORF">Zmor_004404</name>
</gene>
<feature type="domain" description="Myb/SANT-like DNA-binding" evidence="7">
    <location>
        <begin position="8"/>
        <end position="81"/>
    </location>
</feature>
<reference evidence="8" key="1">
    <citation type="journal article" date="2023" name="G3 (Bethesda)">
        <title>Whole genome assemblies of Zophobas morio and Tenebrio molitor.</title>
        <authorList>
            <person name="Kaur S."/>
            <person name="Stinson S.A."/>
            <person name="diCenzo G.C."/>
        </authorList>
    </citation>
    <scope>NUCLEOTIDE SEQUENCE</scope>
    <source>
        <strain evidence="8">QUZm001</strain>
    </source>
</reference>
<evidence type="ECO:0000256" key="2">
    <source>
        <dbReference type="ARBA" id="ARBA00016807"/>
    </source>
</evidence>
<feature type="compositionally biased region" description="Basic and acidic residues" evidence="6">
    <location>
        <begin position="150"/>
        <end position="164"/>
    </location>
</feature>
<evidence type="ECO:0000313" key="8">
    <source>
        <dbReference type="EMBL" id="KAJ3623607.1"/>
    </source>
</evidence>
<dbReference type="InterPro" id="IPR028002">
    <property type="entry name" value="Myb_DNA-bind_5"/>
</dbReference>
<dbReference type="Pfam" id="PF13873">
    <property type="entry name" value="Myb_DNA-bind_5"/>
    <property type="match status" value="1"/>
</dbReference>
<evidence type="ECO:0000313" key="9">
    <source>
        <dbReference type="Proteomes" id="UP001168821"/>
    </source>
</evidence>
<dbReference type="EMBL" id="JALNTZ010001756">
    <property type="protein sequence ID" value="KAJ3623607.1"/>
    <property type="molecule type" value="Genomic_DNA"/>
</dbReference>
<accession>A0AA38LZP8</accession>
<dbReference type="Proteomes" id="UP001168821">
    <property type="component" value="Unassembled WGS sequence"/>
</dbReference>
<evidence type="ECO:0000259" key="7">
    <source>
        <dbReference type="Pfam" id="PF13873"/>
    </source>
</evidence>
<dbReference type="PANTHER" id="PTHR23098:SF16">
    <property type="entry name" value="REGULATORY PROTEIN ZESTE"/>
    <property type="match status" value="1"/>
</dbReference>